<sequence length="567" mass="62673">MDNVTIDRGDADPTDVINSAATSRRGRKVQVVAKNTTILIVIALSATALLQSQYVSKNEFLGRIYTARDTLSTQTMAVSGWVNRLPQVIDTRRTMIIEAVTSPITSNTNVGGGRAASATAEGADMVREKSQSLLRQLHRPSDSKKGGATAEENVLHRALEGIQGIFNKNKKEGGQKHVINGAKKDQIEKMDDLQGHRRLKAIENEELQTPSNRDLGRMFFDIQSTISNSPIAAAVLIFCGIAFLIASVAMASDDSRRLRRLANSHENRTIVLDEEEAEIVEFYEKEMESGMMQSFPFLEDDCHIDDCREDDAGEEQKRSQSFIRRPSSDSSLNRHLSGEARVSQCDSYYSRVLQDITSFDEDGDDPEDEENSSLDEIGETCQDEREEGESSPRDEAEEVSAEPDPCLAEEENEQLKAPTQAQDNDEDADADCSSSPTSSESSISSLTSEMYADIESPPPQQPQELGEILSSSNATSSPSRTITRKRRSVSFSPQVKVREIPRQVNSEMSSSEKYLYLMLFTVAIVITFCSLLPAPHPSLSVPISDLTAGEMIQRADTILKSQWEVEL</sequence>
<name>A0A7S2M8V3_9STRA</name>
<dbReference type="EMBL" id="HBGZ01029512">
    <property type="protein sequence ID" value="CAD9626828.1"/>
    <property type="molecule type" value="Transcribed_RNA"/>
</dbReference>
<keyword evidence="2" id="KW-1133">Transmembrane helix</keyword>
<evidence type="ECO:0000256" key="1">
    <source>
        <dbReference type="SAM" id="MobiDB-lite"/>
    </source>
</evidence>
<dbReference type="AlphaFoldDB" id="A0A7S2M8V3"/>
<evidence type="ECO:0008006" key="4">
    <source>
        <dbReference type="Google" id="ProtNLM"/>
    </source>
</evidence>
<feature type="transmembrane region" description="Helical" evidence="2">
    <location>
        <begin position="514"/>
        <end position="534"/>
    </location>
</feature>
<feature type="transmembrane region" description="Helical" evidence="2">
    <location>
        <begin position="231"/>
        <end position="251"/>
    </location>
</feature>
<feature type="compositionally biased region" description="Low complexity" evidence="1">
    <location>
        <begin position="470"/>
        <end position="479"/>
    </location>
</feature>
<proteinExistence type="predicted"/>
<reference evidence="3" key="1">
    <citation type="submission" date="2021-01" db="EMBL/GenBank/DDBJ databases">
        <authorList>
            <person name="Corre E."/>
            <person name="Pelletier E."/>
            <person name="Niang G."/>
            <person name="Scheremetjew M."/>
            <person name="Finn R."/>
            <person name="Kale V."/>
            <person name="Holt S."/>
            <person name="Cochrane G."/>
            <person name="Meng A."/>
            <person name="Brown T."/>
            <person name="Cohen L."/>
        </authorList>
    </citation>
    <scope>NUCLEOTIDE SEQUENCE</scope>
    <source>
        <strain evidence="3">SM1012Den-03</strain>
    </source>
</reference>
<protein>
    <recommendedName>
        <fullName evidence="4">Transmembrane protein</fullName>
    </recommendedName>
</protein>
<feature type="compositionally biased region" description="Low complexity" evidence="1">
    <location>
        <begin position="431"/>
        <end position="449"/>
    </location>
</feature>
<feature type="compositionally biased region" description="Acidic residues" evidence="1">
    <location>
        <begin position="395"/>
        <end position="412"/>
    </location>
</feature>
<organism evidence="3">
    <name type="scientific">Skeletonema marinoi</name>
    <dbReference type="NCBI Taxonomy" id="267567"/>
    <lineage>
        <taxon>Eukaryota</taxon>
        <taxon>Sar</taxon>
        <taxon>Stramenopiles</taxon>
        <taxon>Ochrophyta</taxon>
        <taxon>Bacillariophyta</taxon>
        <taxon>Coscinodiscophyceae</taxon>
        <taxon>Thalassiosirophycidae</taxon>
        <taxon>Thalassiosirales</taxon>
        <taxon>Skeletonemataceae</taxon>
        <taxon>Skeletonema</taxon>
        <taxon>Skeletonema marinoi-dohrnii complex</taxon>
    </lineage>
</organism>
<gene>
    <name evidence="3" type="ORF">SMAR0320_LOCUS20992</name>
</gene>
<feature type="region of interest" description="Disordered" evidence="1">
    <location>
        <begin position="310"/>
        <end position="338"/>
    </location>
</feature>
<feature type="compositionally biased region" description="Acidic residues" evidence="1">
    <location>
        <begin position="358"/>
        <end position="378"/>
    </location>
</feature>
<feature type="region of interest" description="Disordered" evidence="1">
    <location>
        <begin position="357"/>
        <end position="488"/>
    </location>
</feature>
<feature type="transmembrane region" description="Helical" evidence="2">
    <location>
        <begin position="31"/>
        <end position="50"/>
    </location>
</feature>
<evidence type="ECO:0000313" key="3">
    <source>
        <dbReference type="EMBL" id="CAD9626828.1"/>
    </source>
</evidence>
<evidence type="ECO:0000256" key="2">
    <source>
        <dbReference type="SAM" id="Phobius"/>
    </source>
</evidence>
<keyword evidence="2" id="KW-0812">Transmembrane</keyword>
<accession>A0A7S2M8V3</accession>
<keyword evidence="2" id="KW-0472">Membrane</keyword>